<evidence type="ECO:0000313" key="2">
    <source>
        <dbReference type="Proteomes" id="UP001489719"/>
    </source>
</evidence>
<dbReference type="Proteomes" id="UP001489719">
    <property type="component" value="Unassembled WGS sequence"/>
</dbReference>
<name>A0ACC3TYR4_9ASCO</name>
<evidence type="ECO:0000313" key="1">
    <source>
        <dbReference type="EMBL" id="KAK9326312.1"/>
    </source>
</evidence>
<dbReference type="EMBL" id="MU970034">
    <property type="protein sequence ID" value="KAK9326312.1"/>
    <property type="molecule type" value="Genomic_DNA"/>
</dbReference>
<reference evidence="2" key="1">
    <citation type="journal article" date="2024" name="Front. Bioeng. Biotechnol.">
        <title>Genome-scale model development and genomic sequencing of the oleaginous clade Lipomyces.</title>
        <authorList>
            <person name="Czajka J.J."/>
            <person name="Han Y."/>
            <person name="Kim J."/>
            <person name="Mondo S.J."/>
            <person name="Hofstad B.A."/>
            <person name="Robles A."/>
            <person name="Haridas S."/>
            <person name="Riley R."/>
            <person name="LaButti K."/>
            <person name="Pangilinan J."/>
            <person name="Andreopoulos W."/>
            <person name="Lipzen A."/>
            <person name="Yan J."/>
            <person name="Wang M."/>
            <person name="Ng V."/>
            <person name="Grigoriev I.V."/>
            <person name="Spatafora J.W."/>
            <person name="Magnuson J.K."/>
            <person name="Baker S.E."/>
            <person name="Pomraning K.R."/>
        </authorList>
    </citation>
    <scope>NUCLEOTIDE SEQUENCE [LARGE SCALE GENOMIC DNA]</scope>
    <source>
        <strain evidence="2">CBS 10300</strain>
    </source>
</reference>
<keyword evidence="2" id="KW-1185">Reference proteome</keyword>
<comment type="caution">
    <text evidence="1">The sequence shown here is derived from an EMBL/GenBank/DDBJ whole genome shotgun (WGS) entry which is preliminary data.</text>
</comment>
<sequence>MVDMGAGDELKPTTRGAGLLLSSTSRSQSNTSSTAIVLVWIAISSSVILFNKAILYNSRFPFPIFLTTWHLVFSALATQILSRTTNVYSPQALDISQTVYLRRIVPIAIFYSLALVCSNQAYMYLNISFIQMLKATTPVAVFIVSYILRQESFRLDVLVNIWIIVFGVFVASFGEINFSVKGVVIELAGIVFEALRLVMMNRLLHSPSDKDTTVYNGKKGQGQAMDPLVCLYYFSPICAVANMFLFLVSDERKQLTFAALAQVGVATLFMNAFVAFMLNVSVVFLIGRTSSLVLTLCGILKDIILVLVSSLLWRTAISRIQVVGYLITLVGLFGYKFGYSPLLVLAQATDNHGYKKYYSSMTHRARKRVATACLLLSLLAAAIFYYSQTLRIGGGVADGAFDDVRSAVGLDHMQANGIVRGVEIKK</sequence>
<organism evidence="1 2">
    <name type="scientific">Lipomyces orientalis</name>
    <dbReference type="NCBI Taxonomy" id="1233043"/>
    <lineage>
        <taxon>Eukaryota</taxon>
        <taxon>Fungi</taxon>
        <taxon>Dikarya</taxon>
        <taxon>Ascomycota</taxon>
        <taxon>Saccharomycotina</taxon>
        <taxon>Lipomycetes</taxon>
        <taxon>Lipomycetales</taxon>
        <taxon>Lipomycetaceae</taxon>
        <taxon>Lipomyces</taxon>
    </lineage>
</organism>
<protein>
    <submittedName>
        <fullName evidence="1">Triose-phosphate transporter family-domain-containing protein</fullName>
    </submittedName>
</protein>
<proteinExistence type="predicted"/>
<accession>A0ACC3TYR4</accession>
<gene>
    <name evidence="1" type="ORF">V1517DRAFT_311420</name>
</gene>